<reference evidence="7" key="2">
    <citation type="journal article" date="2021" name="PeerJ">
        <title>Extensive microbial diversity within the chicken gut microbiome revealed by metagenomics and culture.</title>
        <authorList>
            <person name="Gilroy R."/>
            <person name="Ravi A."/>
            <person name="Getino M."/>
            <person name="Pursley I."/>
            <person name="Horton D.L."/>
            <person name="Alikhan N.F."/>
            <person name="Baker D."/>
            <person name="Gharbi K."/>
            <person name="Hall N."/>
            <person name="Watson M."/>
            <person name="Adriaenssens E.M."/>
            <person name="Foster-Nyarko E."/>
            <person name="Jarju S."/>
            <person name="Secka A."/>
            <person name="Antonio M."/>
            <person name="Oren A."/>
            <person name="Chaudhuri R.R."/>
            <person name="La Ragione R."/>
            <person name="Hildebrand F."/>
            <person name="Pallen M.J."/>
        </authorList>
    </citation>
    <scope>NUCLEOTIDE SEQUENCE</scope>
    <source>
        <strain evidence="7">17213</strain>
    </source>
</reference>
<dbReference type="PANTHER" id="PTHR11328:SF24">
    <property type="entry name" value="MAJOR FACILITATOR SUPERFAMILY (MFS) PROFILE DOMAIN-CONTAINING PROTEIN"/>
    <property type="match status" value="1"/>
</dbReference>
<dbReference type="InterPro" id="IPR036259">
    <property type="entry name" value="MFS_trans_sf"/>
</dbReference>
<dbReference type="NCBIfam" id="TIGR00792">
    <property type="entry name" value="gph"/>
    <property type="match status" value="1"/>
</dbReference>
<keyword evidence="4 5" id="KW-0472">Membrane</keyword>
<dbReference type="PANTHER" id="PTHR11328">
    <property type="entry name" value="MAJOR FACILITATOR SUPERFAMILY DOMAIN-CONTAINING PROTEIN"/>
    <property type="match status" value="1"/>
</dbReference>
<dbReference type="GO" id="GO:0005886">
    <property type="term" value="C:plasma membrane"/>
    <property type="evidence" value="ECO:0007669"/>
    <property type="project" value="TreeGrafter"/>
</dbReference>
<feature type="transmembrane region" description="Helical" evidence="5">
    <location>
        <begin position="114"/>
        <end position="134"/>
    </location>
</feature>
<dbReference type="GO" id="GO:0015293">
    <property type="term" value="F:symporter activity"/>
    <property type="evidence" value="ECO:0007669"/>
    <property type="project" value="InterPro"/>
</dbReference>
<protein>
    <submittedName>
        <fullName evidence="7">MFS transporter</fullName>
    </submittedName>
</protein>
<feature type="transmembrane region" description="Helical" evidence="5">
    <location>
        <begin position="20"/>
        <end position="40"/>
    </location>
</feature>
<feature type="transmembrane region" description="Helical" evidence="5">
    <location>
        <begin position="46"/>
        <end position="73"/>
    </location>
</feature>
<evidence type="ECO:0000256" key="4">
    <source>
        <dbReference type="ARBA" id="ARBA00023136"/>
    </source>
</evidence>
<proteinExistence type="inferred from homology"/>
<organism evidence="7 8">
    <name type="scientific">Candidatus Avisuccinivibrio stercorigallinarum</name>
    <dbReference type="NCBI Taxonomy" id="2840704"/>
    <lineage>
        <taxon>Bacteria</taxon>
        <taxon>Pseudomonadati</taxon>
        <taxon>Pseudomonadota</taxon>
        <taxon>Gammaproteobacteria</taxon>
        <taxon>Aeromonadales</taxon>
        <taxon>Succinivibrionaceae</taxon>
        <taxon>Succinivibrionaceae incertae sedis</taxon>
        <taxon>Candidatus Avisuccinivibrio</taxon>
    </lineage>
</organism>
<evidence type="ECO:0000256" key="5">
    <source>
        <dbReference type="SAM" id="Phobius"/>
    </source>
</evidence>
<evidence type="ECO:0000259" key="6">
    <source>
        <dbReference type="PROSITE" id="PS50850"/>
    </source>
</evidence>
<dbReference type="InterPro" id="IPR001927">
    <property type="entry name" value="Na/Gal_symport"/>
</dbReference>
<sequence length="462" mass="50293">MQEKRKLTAALIYERFCYGCGDFGCNIIYTAMSAFLLFYYTDYAGVSAAAVGTIMLISRVFDGLSDLVMGVIVDRTRSKYGKARVWLLRCCVPFALSGILLFSVPVSWSDGAKLVYVFITYNLTSTVVYTAINVPYSSLNALMTQDPYERSVLSIFRNLLATAGTLLINIATLPLVEYFGDNPLAWTKTFAVFGILAVIAFLLTFFGTKERVRAVADLTGTAVKLPFIDGLKSLFANKYWIMMASVLALFFLYYAINGGSTVYYAQEILGDRDLVGTINGIYNAIQIAAMFFIAMLVKRYGKRNVFCIGLVLVTIGLLILEFGQGSQASIIISSIVRGIGNACGGATMWAMVSDTIDYGEWKTGHRTEGLVNSACSFGYKIGNGIGSALLGIIIELGGYVGGAAVQSSSALFSIRLCFTWIPIGLFAACGAILFFYHLDKEFSGIISDLHSRAAKAEKQARS</sequence>
<dbReference type="InterPro" id="IPR020846">
    <property type="entry name" value="MFS_dom"/>
</dbReference>
<dbReference type="Gene3D" id="1.20.1250.20">
    <property type="entry name" value="MFS general substrate transporter like domains"/>
    <property type="match status" value="2"/>
</dbReference>
<dbReference type="Proteomes" id="UP000823631">
    <property type="component" value="Unassembled WGS sequence"/>
</dbReference>
<evidence type="ECO:0000256" key="2">
    <source>
        <dbReference type="ARBA" id="ARBA00022692"/>
    </source>
</evidence>
<reference evidence="7" key="1">
    <citation type="submission" date="2020-10" db="EMBL/GenBank/DDBJ databases">
        <authorList>
            <person name="Gilroy R."/>
        </authorList>
    </citation>
    <scope>NUCLEOTIDE SEQUENCE</scope>
    <source>
        <strain evidence="7">17213</strain>
    </source>
</reference>
<name>A0A9D9DCK7_9GAMM</name>
<dbReference type="GO" id="GO:0008643">
    <property type="term" value="P:carbohydrate transport"/>
    <property type="evidence" value="ECO:0007669"/>
    <property type="project" value="InterPro"/>
</dbReference>
<comment type="caution">
    <text evidence="7">The sequence shown here is derived from an EMBL/GenBank/DDBJ whole genome shotgun (WGS) entry which is preliminary data.</text>
</comment>
<feature type="transmembrane region" description="Helical" evidence="5">
    <location>
        <begin position="185"/>
        <end position="206"/>
    </location>
</feature>
<feature type="transmembrane region" description="Helical" evidence="5">
    <location>
        <begin position="385"/>
        <end position="405"/>
    </location>
</feature>
<feature type="transmembrane region" description="Helical" evidence="5">
    <location>
        <begin position="239"/>
        <end position="256"/>
    </location>
</feature>
<keyword evidence="2 5" id="KW-0812">Transmembrane</keyword>
<evidence type="ECO:0000256" key="3">
    <source>
        <dbReference type="ARBA" id="ARBA00022989"/>
    </source>
</evidence>
<keyword evidence="3 5" id="KW-1133">Transmembrane helix</keyword>
<dbReference type="PROSITE" id="PS50850">
    <property type="entry name" value="MFS"/>
    <property type="match status" value="1"/>
</dbReference>
<evidence type="ECO:0000313" key="8">
    <source>
        <dbReference type="Proteomes" id="UP000823631"/>
    </source>
</evidence>
<feature type="transmembrane region" description="Helical" evidence="5">
    <location>
        <begin position="417"/>
        <end position="438"/>
    </location>
</feature>
<feature type="transmembrane region" description="Helical" evidence="5">
    <location>
        <begin position="85"/>
        <end position="108"/>
    </location>
</feature>
<dbReference type="EMBL" id="JADINH010000181">
    <property type="protein sequence ID" value="MBO8416533.1"/>
    <property type="molecule type" value="Genomic_DNA"/>
</dbReference>
<dbReference type="CDD" id="cd17332">
    <property type="entry name" value="MFS_MelB_like"/>
    <property type="match status" value="1"/>
</dbReference>
<feature type="transmembrane region" description="Helical" evidence="5">
    <location>
        <begin position="276"/>
        <end position="297"/>
    </location>
</feature>
<feature type="domain" description="Major facilitator superfamily (MFS) profile" evidence="6">
    <location>
        <begin position="1"/>
        <end position="442"/>
    </location>
</feature>
<evidence type="ECO:0000256" key="1">
    <source>
        <dbReference type="ARBA" id="ARBA00009617"/>
    </source>
</evidence>
<dbReference type="InterPro" id="IPR039672">
    <property type="entry name" value="MFS_2"/>
</dbReference>
<feature type="transmembrane region" description="Helical" evidence="5">
    <location>
        <begin position="304"/>
        <end position="323"/>
    </location>
</feature>
<dbReference type="AlphaFoldDB" id="A0A9D9DCK7"/>
<dbReference type="SUPFAM" id="SSF103473">
    <property type="entry name" value="MFS general substrate transporter"/>
    <property type="match status" value="1"/>
</dbReference>
<dbReference type="Pfam" id="PF13347">
    <property type="entry name" value="MFS_2"/>
    <property type="match status" value="1"/>
</dbReference>
<dbReference type="GO" id="GO:0006814">
    <property type="term" value="P:sodium ion transport"/>
    <property type="evidence" value="ECO:0007669"/>
    <property type="project" value="InterPro"/>
</dbReference>
<accession>A0A9D9DCK7</accession>
<comment type="similarity">
    <text evidence="1">Belongs to the sodium:galactoside symporter (TC 2.A.2) family.</text>
</comment>
<feature type="transmembrane region" description="Helical" evidence="5">
    <location>
        <begin position="155"/>
        <end position="173"/>
    </location>
</feature>
<evidence type="ECO:0000313" key="7">
    <source>
        <dbReference type="EMBL" id="MBO8416533.1"/>
    </source>
</evidence>
<gene>
    <name evidence="7" type="ORF">IAB19_09150</name>
</gene>